<dbReference type="NCBIfam" id="TIGR00150">
    <property type="entry name" value="T6A_YjeE"/>
    <property type="match status" value="1"/>
</dbReference>
<dbReference type="PANTHER" id="PTHR33540">
    <property type="entry name" value="TRNA THREONYLCARBAMOYLADENOSINE BIOSYNTHESIS PROTEIN TSAE"/>
    <property type="match status" value="1"/>
</dbReference>
<dbReference type="Gene3D" id="3.40.50.300">
    <property type="entry name" value="P-loop containing nucleotide triphosphate hydrolases"/>
    <property type="match status" value="1"/>
</dbReference>
<evidence type="ECO:0000256" key="9">
    <source>
        <dbReference type="ARBA" id="ARBA00022842"/>
    </source>
</evidence>
<evidence type="ECO:0000256" key="2">
    <source>
        <dbReference type="ARBA" id="ARBA00007599"/>
    </source>
</evidence>
<keyword evidence="7" id="KW-0547">Nucleotide-binding</keyword>
<dbReference type="GO" id="GO:0002949">
    <property type="term" value="P:tRNA threonylcarbamoyladenosine modification"/>
    <property type="evidence" value="ECO:0007669"/>
    <property type="project" value="InterPro"/>
</dbReference>
<protein>
    <recommendedName>
        <fullName evidence="3">tRNA threonylcarbamoyladenosine biosynthesis protein TsaE</fullName>
    </recommendedName>
    <alternativeName>
        <fullName evidence="10">t(6)A37 threonylcarbamoyladenosine biosynthesis protein TsaE</fullName>
    </alternativeName>
</protein>
<dbReference type="Proteomes" id="UP000461754">
    <property type="component" value="Unassembled WGS sequence"/>
</dbReference>
<evidence type="ECO:0000256" key="8">
    <source>
        <dbReference type="ARBA" id="ARBA00022840"/>
    </source>
</evidence>
<dbReference type="GO" id="GO:0005737">
    <property type="term" value="C:cytoplasm"/>
    <property type="evidence" value="ECO:0007669"/>
    <property type="project" value="UniProtKB-SubCell"/>
</dbReference>
<evidence type="ECO:0000256" key="5">
    <source>
        <dbReference type="ARBA" id="ARBA00022694"/>
    </source>
</evidence>
<gene>
    <name evidence="11" type="primary">tsaE</name>
    <name evidence="11" type="ORF">FYJ52_07245</name>
</gene>
<dbReference type="InterPro" id="IPR003442">
    <property type="entry name" value="T6A_TsaE"/>
</dbReference>
<dbReference type="SUPFAM" id="SSF52540">
    <property type="entry name" value="P-loop containing nucleoside triphosphate hydrolases"/>
    <property type="match status" value="1"/>
</dbReference>
<evidence type="ECO:0000256" key="1">
    <source>
        <dbReference type="ARBA" id="ARBA00004496"/>
    </source>
</evidence>
<keyword evidence="8" id="KW-0067">ATP-binding</keyword>
<comment type="caution">
    <text evidence="11">The sequence shown here is derived from an EMBL/GenBank/DDBJ whole genome shotgun (WGS) entry which is preliminary data.</text>
</comment>
<keyword evidence="9" id="KW-0460">Magnesium</keyword>
<accession>A0A7X2NGR7</accession>
<dbReference type="PANTHER" id="PTHR33540:SF2">
    <property type="entry name" value="TRNA THREONYLCARBAMOYLADENOSINE BIOSYNTHESIS PROTEIN TSAE"/>
    <property type="match status" value="1"/>
</dbReference>
<sequence>MIEKKWESASPEQTLAIGQKIGQALQGASGLIFLTGDLGAGKTKLTQGIVSGLGIDADVTSPTFALINEYGPDAAAVHMDLYRLEDYEELQEIGFEDYLDDGRLILCEWPDLLEDEGFAPILRIDLRRDDAKGETARRITALCEDDSAAERIAAIENKNA</sequence>
<dbReference type="GO" id="GO:0016740">
    <property type="term" value="F:transferase activity"/>
    <property type="evidence" value="ECO:0007669"/>
    <property type="project" value="UniProtKB-KW"/>
</dbReference>
<organism evidence="11 12">
    <name type="scientific">Pseudoramibacter porci</name>
    <dbReference type="NCBI Taxonomy" id="2606631"/>
    <lineage>
        <taxon>Bacteria</taxon>
        <taxon>Bacillati</taxon>
        <taxon>Bacillota</taxon>
        <taxon>Clostridia</taxon>
        <taxon>Eubacteriales</taxon>
        <taxon>Eubacteriaceae</taxon>
        <taxon>Pseudoramibacter</taxon>
    </lineage>
</organism>
<dbReference type="InterPro" id="IPR027417">
    <property type="entry name" value="P-loop_NTPase"/>
</dbReference>
<evidence type="ECO:0000313" key="12">
    <source>
        <dbReference type="Proteomes" id="UP000461754"/>
    </source>
</evidence>
<keyword evidence="4" id="KW-0963">Cytoplasm</keyword>
<dbReference type="GO" id="GO:0005524">
    <property type="term" value="F:ATP binding"/>
    <property type="evidence" value="ECO:0007669"/>
    <property type="project" value="UniProtKB-KW"/>
</dbReference>
<evidence type="ECO:0000256" key="6">
    <source>
        <dbReference type="ARBA" id="ARBA00022723"/>
    </source>
</evidence>
<dbReference type="AlphaFoldDB" id="A0A7X2NGR7"/>
<keyword evidence="5" id="KW-0819">tRNA processing</keyword>
<dbReference type="Pfam" id="PF02367">
    <property type="entry name" value="TsaE"/>
    <property type="match status" value="1"/>
</dbReference>
<keyword evidence="6" id="KW-0479">Metal-binding</keyword>
<evidence type="ECO:0000313" key="11">
    <source>
        <dbReference type="EMBL" id="MSS20189.1"/>
    </source>
</evidence>
<dbReference type="EMBL" id="VUMO01000009">
    <property type="protein sequence ID" value="MSS20189.1"/>
    <property type="molecule type" value="Genomic_DNA"/>
</dbReference>
<comment type="subcellular location">
    <subcellularLocation>
        <location evidence="1">Cytoplasm</location>
    </subcellularLocation>
</comment>
<name>A0A7X2NGR7_9FIRM</name>
<evidence type="ECO:0000256" key="4">
    <source>
        <dbReference type="ARBA" id="ARBA00022490"/>
    </source>
</evidence>
<evidence type="ECO:0000256" key="10">
    <source>
        <dbReference type="ARBA" id="ARBA00032441"/>
    </source>
</evidence>
<keyword evidence="11" id="KW-0808">Transferase</keyword>
<proteinExistence type="inferred from homology"/>
<reference evidence="11 12" key="1">
    <citation type="submission" date="2019-08" db="EMBL/GenBank/DDBJ databases">
        <title>In-depth cultivation of the pig gut microbiome towards novel bacterial diversity and tailored functional studies.</title>
        <authorList>
            <person name="Wylensek D."/>
            <person name="Hitch T.C.A."/>
            <person name="Clavel T."/>
        </authorList>
    </citation>
    <scope>NUCLEOTIDE SEQUENCE [LARGE SCALE GENOMIC DNA]</scope>
    <source>
        <strain evidence="11 12">RF-744-FAT-4</strain>
    </source>
</reference>
<keyword evidence="12" id="KW-1185">Reference proteome</keyword>
<evidence type="ECO:0000256" key="3">
    <source>
        <dbReference type="ARBA" id="ARBA00019010"/>
    </source>
</evidence>
<comment type="similarity">
    <text evidence="2">Belongs to the TsaE family.</text>
</comment>
<evidence type="ECO:0000256" key="7">
    <source>
        <dbReference type="ARBA" id="ARBA00022741"/>
    </source>
</evidence>
<dbReference type="RefSeq" id="WP_154576573.1">
    <property type="nucleotide sequence ID" value="NZ_VUMO01000009.1"/>
</dbReference>
<dbReference type="GO" id="GO:0046872">
    <property type="term" value="F:metal ion binding"/>
    <property type="evidence" value="ECO:0007669"/>
    <property type="project" value="UniProtKB-KW"/>
</dbReference>